<comment type="caution">
    <text evidence="1">The sequence shown here is derived from an EMBL/GenBank/DDBJ whole genome shotgun (WGS) entry which is preliminary data.</text>
</comment>
<proteinExistence type="predicted"/>
<name>A0ABV8KC54_9BACL</name>
<gene>
    <name evidence="1" type="ORF">ACFOZ8_28800</name>
</gene>
<dbReference type="EMBL" id="JBHSAM010000036">
    <property type="protein sequence ID" value="MFC4103624.1"/>
    <property type="molecule type" value="Genomic_DNA"/>
</dbReference>
<accession>A0ABV8KC54</accession>
<evidence type="ECO:0000313" key="1">
    <source>
        <dbReference type="EMBL" id="MFC4103624.1"/>
    </source>
</evidence>
<keyword evidence="2" id="KW-1185">Reference proteome</keyword>
<reference evidence="2" key="1">
    <citation type="journal article" date="2019" name="Int. J. Syst. Evol. Microbiol.">
        <title>The Global Catalogue of Microorganisms (GCM) 10K type strain sequencing project: providing services to taxonomists for standard genome sequencing and annotation.</title>
        <authorList>
            <consortium name="The Broad Institute Genomics Platform"/>
            <consortium name="The Broad Institute Genome Sequencing Center for Infectious Disease"/>
            <person name="Wu L."/>
            <person name="Ma J."/>
        </authorList>
    </citation>
    <scope>NUCLEOTIDE SEQUENCE [LARGE SCALE GENOMIC DNA]</scope>
    <source>
        <strain evidence="2">IBRC-M 10987</strain>
    </source>
</reference>
<dbReference type="Proteomes" id="UP001595715">
    <property type="component" value="Unassembled WGS sequence"/>
</dbReference>
<dbReference type="RefSeq" id="WP_377722206.1">
    <property type="nucleotide sequence ID" value="NZ_JBHSAM010000036.1"/>
</dbReference>
<sequence>MTKKFNIVPFADLVHKIRYVRTPDNLVYATLLNRPATEKFVCQASFFVRVTGISPRSTLGSVEVSNAQLAALGFIPRKEVAQYVDADVVAVG</sequence>
<protein>
    <submittedName>
        <fullName evidence="1">Uncharacterized protein</fullName>
    </submittedName>
</protein>
<organism evidence="1 2">
    <name type="scientific">Paenibacillus xanthanilyticus</name>
    <dbReference type="NCBI Taxonomy" id="1783531"/>
    <lineage>
        <taxon>Bacteria</taxon>
        <taxon>Bacillati</taxon>
        <taxon>Bacillota</taxon>
        <taxon>Bacilli</taxon>
        <taxon>Bacillales</taxon>
        <taxon>Paenibacillaceae</taxon>
        <taxon>Paenibacillus</taxon>
    </lineage>
</organism>
<evidence type="ECO:0000313" key="2">
    <source>
        <dbReference type="Proteomes" id="UP001595715"/>
    </source>
</evidence>